<dbReference type="InterPro" id="IPR008928">
    <property type="entry name" value="6-hairpin_glycosidase_sf"/>
</dbReference>
<sequence length="520" mass="57263">MKILSKIFILLALCTFVLTACKKTQEIIMPGDTVGTTMVGVTGLSAVPTTEENELQISWTNPNDEALSKVSVSYTPTSGGVNVTANPVLLNATKGAAQKVSVIVPKTVQYNISVVAINKAGVRSVAATTQATPYSPTAPPVADLTPVFLKRADTLMTSLVSLYLNGKERDIWTSNYPFKDGFWNGAATMWGHGGAFSGYAAFKEAAEAYPTYKNKIAGSYDNRLLTGIDKFRNTKGGKPEAFAVYPGTGDERYFDDNIWVGLDMVDLYMLTKNEGYLTRAKLVWTFVAYGTDNVMGGGVYWKEFGESKNTCSSAPAAVLAAKLYMATNDATYLQSAKALYAWTKTNLQDPADYLYWDNIHPSVSGNFNSPLVIEKSKFEYNAGQPMQAAALLYKITGETQYLTDAQNVAKAAYARWFAPFNSYTMGESFRIMQPGHVWFQAILFRGFIELYKIDGDKTYVRAYQKTMTNAWLSNARNRTTNLINSDLRGGTTQTDFDILFQGACLEMLSRLALLEHQGLK</sequence>
<dbReference type="RefSeq" id="WP_377122292.1">
    <property type="nucleotide sequence ID" value="NZ_JBHUON010000001.1"/>
</dbReference>
<evidence type="ECO:0000313" key="3">
    <source>
        <dbReference type="Proteomes" id="UP001597601"/>
    </source>
</evidence>
<dbReference type="SUPFAM" id="SSF48208">
    <property type="entry name" value="Six-hairpin glycosidases"/>
    <property type="match status" value="1"/>
</dbReference>
<proteinExistence type="predicted"/>
<dbReference type="InterPro" id="IPR005198">
    <property type="entry name" value="Glyco_hydro_76"/>
</dbReference>
<dbReference type="EMBL" id="JBHUON010000001">
    <property type="protein sequence ID" value="MFD2863175.1"/>
    <property type="molecule type" value="Genomic_DNA"/>
</dbReference>
<dbReference type="Pfam" id="PF03663">
    <property type="entry name" value="Glyco_hydro_76"/>
    <property type="match status" value="1"/>
</dbReference>
<dbReference type="InterPro" id="IPR003961">
    <property type="entry name" value="FN3_dom"/>
</dbReference>
<protein>
    <submittedName>
        <fullName evidence="2">Glycoside hydrolase family 76 protein</fullName>
    </submittedName>
</protein>
<organism evidence="2 3">
    <name type="scientific">Mucilaginibacter antarcticus</name>
    <dbReference type="NCBI Taxonomy" id="1855725"/>
    <lineage>
        <taxon>Bacteria</taxon>
        <taxon>Pseudomonadati</taxon>
        <taxon>Bacteroidota</taxon>
        <taxon>Sphingobacteriia</taxon>
        <taxon>Sphingobacteriales</taxon>
        <taxon>Sphingobacteriaceae</taxon>
        <taxon>Mucilaginibacter</taxon>
    </lineage>
</organism>
<dbReference type="PANTHER" id="PTHR47791:SF4">
    <property type="entry name" value="(PUTATIVE SECRETED PROTEIN)-RELATED"/>
    <property type="match status" value="1"/>
</dbReference>
<keyword evidence="1" id="KW-0732">Signal</keyword>
<reference evidence="3" key="1">
    <citation type="journal article" date="2019" name="Int. J. Syst. Evol. Microbiol.">
        <title>The Global Catalogue of Microorganisms (GCM) 10K type strain sequencing project: providing services to taxonomists for standard genome sequencing and annotation.</title>
        <authorList>
            <consortium name="The Broad Institute Genomics Platform"/>
            <consortium name="The Broad Institute Genome Sequencing Center for Infectious Disease"/>
            <person name="Wu L."/>
            <person name="Ma J."/>
        </authorList>
    </citation>
    <scope>NUCLEOTIDE SEQUENCE [LARGE SCALE GENOMIC DNA]</scope>
    <source>
        <strain evidence="3">KCTC 52232</strain>
    </source>
</reference>
<dbReference type="InterPro" id="IPR053169">
    <property type="entry name" value="MUG_Protein"/>
</dbReference>
<dbReference type="CDD" id="cd00063">
    <property type="entry name" value="FN3"/>
    <property type="match status" value="1"/>
</dbReference>
<evidence type="ECO:0000313" key="2">
    <source>
        <dbReference type="EMBL" id="MFD2863175.1"/>
    </source>
</evidence>
<feature type="chain" id="PRO_5045301027" evidence="1">
    <location>
        <begin position="20"/>
        <end position="520"/>
    </location>
</feature>
<evidence type="ECO:0000256" key="1">
    <source>
        <dbReference type="SAM" id="SignalP"/>
    </source>
</evidence>
<keyword evidence="3" id="KW-1185">Reference proteome</keyword>
<name>A0ABW5XLM5_9SPHI</name>
<feature type="signal peptide" evidence="1">
    <location>
        <begin position="1"/>
        <end position="19"/>
    </location>
</feature>
<dbReference type="PANTHER" id="PTHR47791">
    <property type="entry name" value="MEIOTICALLY UP-REGULATED GENE 191 PROTEIN"/>
    <property type="match status" value="1"/>
</dbReference>
<accession>A0ABW5XLM5</accession>
<dbReference type="GO" id="GO:0016787">
    <property type="term" value="F:hydrolase activity"/>
    <property type="evidence" value="ECO:0007669"/>
    <property type="project" value="UniProtKB-KW"/>
</dbReference>
<keyword evidence="2" id="KW-0378">Hydrolase</keyword>
<dbReference type="Gene3D" id="1.50.10.20">
    <property type="match status" value="1"/>
</dbReference>
<comment type="caution">
    <text evidence="2">The sequence shown here is derived from an EMBL/GenBank/DDBJ whole genome shotgun (WGS) entry which is preliminary data.</text>
</comment>
<dbReference type="PROSITE" id="PS51257">
    <property type="entry name" value="PROKAR_LIPOPROTEIN"/>
    <property type="match status" value="1"/>
</dbReference>
<gene>
    <name evidence="2" type="ORF">ACFSYC_00625</name>
</gene>
<dbReference type="Proteomes" id="UP001597601">
    <property type="component" value="Unassembled WGS sequence"/>
</dbReference>